<dbReference type="RefSeq" id="WP_256028866.1">
    <property type="nucleotide sequence ID" value="NZ_JAHLKM010000004.1"/>
</dbReference>
<proteinExistence type="predicted"/>
<organism evidence="2 3">
    <name type="scientific">Natronomonas aquatica</name>
    <dbReference type="NCBI Taxonomy" id="2841590"/>
    <lineage>
        <taxon>Archaea</taxon>
        <taxon>Methanobacteriati</taxon>
        <taxon>Methanobacteriota</taxon>
        <taxon>Stenosarchaea group</taxon>
        <taxon>Halobacteria</taxon>
        <taxon>Halobacteriales</taxon>
        <taxon>Natronomonadaceae</taxon>
        <taxon>Natronomonas</taxon>
    </lineage>
</organism>
<evidence type="ECO:0000313" key="2">
    <source>
        <dbReference type="EMBL" id="MCQ4332921.1"/>
    </source>
</evidence>
<dbReference type="Proteomes" id="UP001139494">
    <property type="component" value="Unassembled WGS sequence"/>
</dbReference>
<feature type="domain" description="DUF7260" evidence="1">
    <location>
        <begin position="14"/>
        <end position="252"/>
    </location>
</feature>
<evidence type="ECO:0000313" key="3">
    <source>
        <dbReference type="Proteomes" id="UP001139494"/>
    </source>
</evidence>
<dbReference type="EMBL" id="JAHLKM010000004">
    <property type="protein sequence ID" value="MCQ4332921.1"/>
    <property type="molecule type" value="Genomic_DNA"/>
</dbReference>
<keyword evidence="3" id="KW-1185">Reference proteome</keyword>
<sequence>MNASGSDVSAVSDRLHAAADELRGERRRIADELEAFEAFERRVRSIDTATGPPVPAGQPRTIAAETSSAGGGLGRVRDAYKATVMSVPHYDEDYGDTYRQSLAEEFAPDLAAALTEGTTFDERRKRAVLSAIAESKASRTSFLTDIDAERDSIEGAVETLSTVAVELEDLSAVPFAERSFGALDAYYSRLAVLEDKCETVSERRQATIFEQRRTRWLPAEVPDIAAYFYQDLDVEYPVMSAVAVLFGELADLRLSIERAMACCDE</sequence>
<name>A0A9R1D5C1_9EURY</name>
<reference evidence="2" key="1">
    <citation type="journal article" date="2023" name="Front. Microbiol.">
        <title>Genomic-based phylogenetic and metabolic analyses of the genus Natronomonas, and description of Natronomonas aquatica sp. nov.</title>
        <authorList>
            <person name="Garcia-Roldan A."/>
            <person name="Duran-Viseras A."/>
            <person name="de la Haba R.R."/>
            <person name="Corral P."/>
            <person name="Sanchez-Porro C."/>
            <person name="Ventosa A."/>
        </authorList>
    </citation>
    <scope>NUCLEOTIDE SEQUENCE</scope>
    <source>
        <strain evidence="2">F2-12</strain>
    </source>
</reference>
<dbReference type="InterPro" id="IPR055684">
    <property type="entry name" value="DUF7260"/>
</dbReference>
<protein>
    <recommendedName>
        <fullName evidence="1">DUF7260 domain-containing protein</fullName>
    </recommendedName>
</protein>
<dbReference type="AlphaFoldDB" id="A0A9R1D5C1"/>
<comment type="caution">
    <text evidence="2">The sequence shown here is derived from an EMBL/GenBank/DDBJ whole genome shotgun (WGS) entry which is preliminary data.</text>
</comment>
<accession>A0A9R1D5C1</accession>
<gene>
    <name evidence="2" type="ORF">KM295_05295</name>
</gene>
<evidence type="ECO:0000259" key="1">
    <source>
        <dbReference type="Pfam" id="PF23921"/>
    </source>
</evidence>
<dbReference type="Pfam" id="PF23921">
    <property type="entry name" value="DUF7260"/>
    <property type="match status" value="1"/>
</dbReference>